<name>A0A6B1F6Q7_9SYNE</name>
<protein>
    <submittedName>
        <fullName evidence="2">Uncharacterized protein</fullName>
    </submittedName>
</protein>
<gene>
    <name evidence="2" type="ORF">F4162_02360</name>
</gene>
<organism evidence="2">
    <name type="scientific">Synechococcus sp. SB0676_bin_10</name>
    <dbReference type="NCBI Taxonomy" id="2604869"/>
    <lineage>
        <taxon>Bacteria</taxon>
        <taxon>Bacillati</taxon>
        <taxon>Cyanobacteriota</taxon>
        <taxon>Cyanophyceae</taxon>
        <taxon>Synechococcales</taxon>
        <taxon>Synechococcaceae</taxon>
        <taxon>Synechococcus</taxon>
    </lineage>
</organism>
<reference evidence="2" key="1">
    <citation type="submission" date="2019-09" db="EMBL/GenBank/DDBJ databases">
        <title>Characterisation of the sponge microbiome using genome-centric metagenomics.</title>
        <authorList>
            <person name="Engelberts J.P."/>
            <person name="Robbins S.J."/>
            <person name="De Goeij J.M."/>
            <person name="Aranda M."/>
            <person name="Bell S.C."/>
            <person name="Webster N.S."/>
        </authorList>
    </citation>
    <scope>NUCLEOTIDE SEQUENCE</scope>
    <source>
        <strain evidence="2">SB0676_bin_10</strain>
    </source>
</reference>
<accession>A0A6B1F6Q7</accession>
<dbReference type="AlphaFoldDB" id="A0A6B1F6Q7"/>
<evidence type="ECO:0000256" key="1">
    <source>
        <dbReference type="SAM" id="Phobius"/>
    </source>
</evidence>
<evidence type="ECO:0000313" key="2">
    <source>
        <dbReference type="EMBL" id="MYG37857.1"/>
    </source>
</evidence>
<sequence>MLDIGSIDAATGALSRVAALEAAVRKSAVFRGIRRVLKLVQLAFLLALVSVLDVWLVLIVGIAYWKTWRLTSYMNQAAFDGDEGLAELRRIARRCGDLVQRLDESYGQRRRLGRRWKLLLPLNGLVLPQLENLICEVEDIGETAALSGSPEVRASIMEQLAAHGVISSNDL</sequence>
<dbReference type="EMBL" id="VYDO01000086">
    <property type="protein sequence ID" value="MYG37857.1"/>
    <property type="molecule type" value="Genomic_DNA"/>
</dbReference>
<feature type="transmembrane region" description="Helical" evidence="1">
    <location>
        <begin position="42"/>
        <end position="65"/>
    </location>
</feature>
<keyword evidence="1" id="KW-0472">Membrane</keyword>
<keyword evidence="1" id="KW-1133">Transmembrane helix</keyword>
<comment type="caution">
    <text evidence="2">The sequence shown here is derived from an EMBL/GenBank/DDBJ whole genome shotgun (WGS) entry which is preliminary data.</text>
</comment>
<keyword evidence="1" id="KW-0812">Transmembrane</keyword>
<proteinExistence type="predicted"/>